<comment type="caution">
    <text evidence="1">The sequence shown here is derived from an EMBL/GenBank/DDBJ whole genome shotgun (WGS) entry which is preliminary data.</text>
</comment>
<gene>
    <name evidence="1" type="ORF">BELL_0338g00060</name>
</gene>
<name>A0A4Z1JXQ0_9HELO</name>
<reference evidence="1 2" key="1">
    <citation type="submission" date="2017-12" db="EMBL/GenBank/DDBJ databases">
        <title>Comparative genomics of Botrytis spp.</title>
        <authorList>
            <person name="Valero-Jimenez C.A."/>
            <person name="Tapia P."/>
            <person name="Veloso J."/>
            <person name="Silva-Moreno E."/>
            <person name="Staats M."/>
            <person name="Valdes J.H."/>
            <person name="Van Kan J.A.L."/>
        </authorList>
    </citation>
    <scope>NUCLEOTIDE SEQUENCE [LARGE SCALE GENOMIC DNA]</scope>
    <source>
        <strain evidence="1 2">Be9601</strain>
    </source>
</reference>
<dbReference type="Proteomes" id="UP000297229">
    <property type="component" value="Unassembled WGS sequence"/>
</dbReference>
<accession>A0A4Z1JXQ0</accession>
<dbReference type="STRING" id="278938.A0A4Z1JXQ0"/>
<keyword evidence="2" id="KW-1185">Reference proteome</keyword>
<evidence type="ECO:0000313" key="1">
    <source>
        <dbReference type="EMBL" id="TGO73707.1"/>
    </source>
</evidence>
<evidence type="ECO:0000313" key="2">
    <source>
        <dbReference type="Proteomes" id="UP000297229"/>
    </source>
</evidence>
<dbReference type="AlphaFoldDB" id="A0A4Z1JXQ0"/>
<dbReference type="EMBL" id="PQXM01000336">
    <property type="protein sequence ID" value="TGO73707.1"/>
    <property type="molecule type" value="Genomic_DNA"/>
</dbReference>
<protein>
    <submittedName>
        <fullName evidence="1">Uncharacterized protein</fullName>
    </submittedName>
</protein>
<sequence>MSRCFQSNFSEEELQLTISSISSAQAEFSAVVDCFWDSNYDPYTSFMNILFPISEATEEGYAKAVAESKVRLWSYHEQDPTSHWMSYTSGEDL</sequence>
<proteinExistence type="predicted"/>
<organism evidence="1 2">
    <name type="scientific">Botrytis elliptica</name>
    <dbReference type="NCBI Taxonomy" id="278938"/>
    <lineage>
        <taxon>Eukaryota</taxon>
        <taxon>Fungi</taxon>
        <taxon>Dikarya</taxon>
        <taxon>Ascomycota</taxon>
        <taxon>Pezizomycotina</taxon>
        <taxon>Leotiomycetes</taxon>
        <taxon>Helotiales</taxon>
        <taxon>Sclerotiniaceae</taxon>
        <taxon>Botrytis</taxon>
    </lineage>
</organism>